<accession>A0A1I5LJ00</accession>
<gene>
    <name evidence="7" type="ORF">SAMN04488056_11718</name>
</gene>
<dbReference type="PANTHER" id="PTHR30290">
    <property type="entry name" value="PERIPLASMIC BINDING COMPONENT OF ABC TRANSPORTER"/>
    <property type="match status" value="1"/>
</dbReference>
<dbReference type="Gene3D" id="3.40.190.10">
    <property type="entry name" value="Periplasmic binding protein-like II"/>
    <property type="match status" value="1"/>
</dbReference>
<organism evidence="7 8">
    <name type="scientific">Cohaesibacter marisflavi</name>
    <dbReference type="NCBI Taxonomy" id="655353"/>
    <lineage>
        <taxon>Bacteria</taxon>
        <taxon>Pseudomonadati</taxon>
        <taxon>Pseudomonadota</taxon>
        <taxon>Alphaproteobacteria</taxon>
        <taxon>Hyphomicrobiales</taxon>
        <taxon>Cohaesibacteraceae</taxon>
    </lineage>
</organism>
<sequence>MKLRSLFKGVATALLAVAALATPLSASHADEGDNTLTVATMWEALPLSMKPRRSRFFNESEILDTLVKLDFDMKLIPGLATSWKRETPTSWHFTLREGVKFHDGTAFNAAAAKYSLERVIALLPYASDLLNIKDIKAVSDTELAIETNAPFAALPNQLTDAITVIYARASFDEKGAFVKPVGTGPWKFVDYKKQDRTVVERFDGYWGDAPALDKIIYRYIPDHNARALALETGEVDFVVHLLPSDVQRMEADKNFKVYKAPSAGLYYGAFNAGEMSPLNDSKVRQALNLLVDRDLLVKGALDNIGKPAWKFFPDAFPWSSDKVSSYRFDPEAAATLLTEAGYDKVDGVWSKNGMPLELRIVSYSSRAEMSVITETMAALLAQNGIKSKIEMFTWAGMLDKVKQGAYDVSVVFWTPEMTGHPDLHLKSQFHSKAGLNYQNWANPEFDALVDKGRGLDVGPEAKDVYIKAQQILQDDAPIIPLVHKIYVAASNNRIEGYKVHPSGFFYNFKAVSKK</sequence>
<feature type="chain" id="PRO_5011487847" evidence="5">
    <location>
        <begin position="30"/>
        <end position="514"/>
    </location>
</feature>
<evidence type="ECO:0000259" key="6">
    <source>
        <dbReference type="Pfam" id="PF00496"/>
    </source>
</evidence>
<dbReference type="EMBL" id="FOVR01000017">
    <property type="protein sequence ID" value="SFO97298.1"/>
    <property type="molecule type" value="Genomic_DNA"/>
</dbReference>
<dbReference type="OrthoDB" id="9803988at2"/>
<reference evidence="7 8" key="1">
    <citation type="submission" date="2016-10" db="EMBL/GenBank/DDBJ databases">
        <authorList>
            <person name="de Groot N.N."/>
        </authorList>
    </citation>
    <scope>NUCLEOTIDE SEQUENCE [LARGE SCALE GENOMIC DNA]</scope>
    <source>
        <strain evidence="7 8">CGMCC 1.9157</strain>
    </source>
</reference>
<dbReference type="InterPro" id="IPR000914">
    <property type="entry name" value="SBP_5_dom"/>
</dbReference>
<dbReference type="RefSeq" id="WP_090075301.1">
    <property type="nucleotide sequence ID" value="NZ_FOVR01000017.1"/>
</dbReference>
<evidence type="ECO:0000256" key="2">
    <source>
        <dbReference type="ARBA" id="ARBA00005695"/>
    </source>
</evidence>
<dbReference type="AlphaFoldDB" id="A0A1I5LJ00"/>
<feature type="domain" description="Solute-binding protein family 5" evidence="6">
    <location>
        <begin position="74"/>
        <end position="431"/>
    </location>
</feature>
<evidence type="ECO:0000256" key="5">
    <source>
        <dbReference type="SAM" id="SignalP"/>
    </source>
</evidence>
<keyword evidence="4 5" id="KW-0732">Signal</keyword>
<dbReference type="PIRSF" id="PIRSF002741">
    <property type="entry name" value="MppA"/>
    <property type="match status" value="1"/>
</dbReference>
<name>A0A1I5LJ00_9HYPH</name>
<dbReference type="PANTHER" id="PTHR30290:SF9">
    <property type="entry name" value="OLIGOPEPTIDE-BINDING PROTEIN APPA"/>
    <property type="match status" value="1"/>
</dbReference>
<dbReference type="Proteomes" id="UP000199236">
    <property type="component" value="Unassembled WGS sequence"/>
</dbReference>
<keyword evidence="8" id="KW-1185">Reference proteome</keyword>
<dbReference type="CDD" id="cd08490">
    <property type="entry name" value="PBP2_NikA_DppA_OppA_like_3"/>
    <property type="match status" value="1"/>
</dbReference>
<dbReference type="STRING" id="655353.SAMN04488056_11718"/>
<dbReference type="Pfam" id="PF00496">
    <property type="entry name" value="SBP_bac_5"/>
    <property type="match status" value="1"/>
</dbReference>
<dbReference type="InterPro" id="IPR030678">
    <property type="entry name" value="Peptide/Ni-bd"/>
</dbReference>
<evidence type="ECO:0000313" key="7">
    <source>
        <dbReference type="EMBL" id="SFO97298.1"/>
    </source>
</evidence>
<comment type="subcellular location">
    <subcellularLocation>
        <location evidence="1">Periplasm</location>
    </subcellularLocation>
</comment>
<evidence type="ECO:0000256" key="4">
    <source>
        <dbReference type="ARBA" id="ARBA00022729"/>
    </source>
</evidence>
<dbReference type="Gene3D" id="3.10.105.10">
    <property type="entry name" value="Dipeptide-binding Protein, Domain 3"/>
    <property type="match status" value="1"/>
</dbReference>
<evidence type="ECO:0000256" key="3">
    <source>
        <dbReference type="ARBA" id="ARBA00022448"/>
    </source>
</evidence>
<dbReference type="GO" id="GO:1904680">
    <property type="term" value="F:peptide transmembrane transporter activity"/>
    <property type="evidence" value="ECO:0007669"/>
    <property type="project" value="TreeGrafter"/>
</dbReference>
<feature type="signal peptide" evidence="5">
    <location>
        <begin position="1"/>
        <end position="29"/>
    </location>
</feature>
<evidence type="ECO:0000313" key="8">
    <source>
        <dbReference type="Proteomes" id="UP000199236"/>
    </source>
</evidence>
<dbReference type="GO" id="GO:0043190">
    <property type="term" value="C:ATP-binding cassette (ABC) transporter complex"/>
    <property type="evidence" value="ECO:0007669"/>
    <property type="project" value="InterPro"/>
</dbReference>
<keyword evidence="3" id="KW-0813">Transport</keyword>
<evidence type="ECO:0000256" key="1">
    <source>
        <dbReference type="ARBA" id="ARBA00004418"/>
    </source>
</evidence>
<protein>
    <submittedName>
        <fullName evidence="7">Peptide/nickel transport system substrate-binding protein</fullName>
    </submittedName>
</protein>
<dbReference type="SUPFAM" id="SSF53850">
    <property type="entry name" value="Periplasmic binding protein-like II"/>
    <property type="match status" value="1"/>
</dbReference>
<proteinExistence type="inferred from homology"/>
<dbReference type="GO" id="GO:0015833">
    <property type="term" value="P:peptide transport"/>
    <property type="evidence" value="ECO:0007669"/>
    <property type="project" value="TreeGrafter"/>
</dbReference>
<dbReference type="InterPro" id="IPR039424">
    <property type="entry name" value="SBP_5"/>
</dbReference>
<comment type="similarity">
    <text evidence="2">Belongs to the bacterial solute-binding protein 5 family.</text>
</comment>
<dbReference type="GO" id="GO:0030288">
    <property type="term" value="C:outer membrane-bounded periplasmic space"/>
    <property type="evidence" value="ECO:0007669"/>
    <property type="project" value="UniProtKB-ARBA"/>
</dbReference>